<sequence>MLLEYSVQKPLNREPPPKQLIQSFITKSSVAYDRNHGPIPHIDEETHYVRIDGAVANVVEVSIKQLREDFEQHEVISALQCAGNRRHTMRTEFKEVNGIDWYSGAVMNGVWRGPLLRDVVLKAGISIEGEAHVAFSCLQTLVQDDWYYGGSINLARVMDPDKSIILALELNGKTLSINHGFPVRAVLPGIAGARWVKWLDRITIQRNESNNYYQQQDYKILPPHVETKEQAMENWHLVPAMQLMPINSVICTPETGDEIQPDAEGKVVVAGYAVPAGDDGPVTKVEISLDRGRTWEETDIVQEPPTRWSWALWGTKVDVRRLLPAEGGESSKRIWCRAQDKGGNTQDGKCQWNYRGVGYNGYGEVKNLTIKGIENQPVERALLWIFPCLRYMGY</sequence>
<dbReference type="PANTHER" id="PTHR19372">
    <property type="entry name" value="SULFITE REDUCTASE"/>
    <property type="match status" value="1"/>
</dbReference>
<dbReference type="FunFam" id="3.90.420.10:FF:000002">
    <property type="entry name" value="sulfite oxidase, mitochondrial"/>
    <property type="match status" value="1"/>
</dbReference>
<dbReference type="Gene3D" id="3.90.420.10">
    <property type="entry name" value="Oxidoreductase, molybdopterin-binding domain"/>
    <property type="match status" value="1"/>
</dbReference>
<dbReference type="InterPro" id="IPR000572">
    <property type="entry name" value="OxRdtase_Mopterin-bd_dom"/>
</dbReference>
<organism evidence="7 8">
    <name type="scientific">Terfezia boudieri ATCC MYA-4762</name>
    <dbReference type="NCBI Taxonomy" id="1051890"/>
    <lineage>
        <taxon>Eukaryota</taxon>
        <taxon>Fungi</taxon>
        <taxon>Dikarya</taxon>
        <taxon>Ascomycota</taxon>
        <taxon>Pezizomycotina</taxon>
        <taxon>Pezizomycetes</taxon>
        <taxon>Pezizales</taxon>
        <taxon>Pezizaceae</taxon>
        <taxon>Terfezia</taxon>
    </lineage>
</organism>
<evidence type="ECO:0000313" key="8">
    <source>
        <dbReference type="Proteomes" id="UP000267821"/>
    </source>
</evidence>
<evidence type="ECO:0000256" key="3">
    <source>
        <dbReference type="ARBA" id="ARBA00022723"/>
    </source>
</evidence>
<dbReference type="Pfam" id="PF03404">
    <property type="entry name" value="Mo-co_dimer"/>
    <property type="match status" value="1"/>
</dbReference>
<dbReference type="AlphaFoldDB" id="A0A3N4MC12"/>
<dbReference type="GO" id="GO:0008482">
    <property type="term" value="F:sulfite oxidase activity"/>
    <property type="evidence" value="ECO:0007669"/>
    <property type="project" value="TreeGrafter"/>
</dbReference>
<dbReference type="OrthoDB" id="10051395at2759"/>
<dbReference type="EMBL" id="ML121532">
    <property type="protein sequence ID" value="RPB26985.1"/>
    <property type="molecule type" value="Genomic_DNA"/>
</dbReference>
<dbReference type="Proteomes" id="UP000267821">
    <property type="component" value="Unassembled WGS sequence"/>
</dbReference>
<dbReference type="InterPro" id="IPR005066">
    <property type="entry name" value="MoCF_OxRdtse_dimer"/>
</dbReference>
<proteinExistence type="predicted"/>
<evidence type="ECO:0000256" key="2">
    <source>
        <dbReference type="ARBA" id="ARBA00022505"/>
    </source>
</evidence>
<evidence type="ECO:0000256" key="4">
    <source>
        <dbReference type="ARBA" id="ARBA00023002"/>
    </source>
</evidence>
<accession>A0A3N4MC12</accession>
<dbReference type="PRINTS" id="PR00407">
    <property type="entry name" value="EUMOPTERIN"/>
</dbReference>
<dbReference type="Gene3D" id="2.60.40.650">
    <property type="match status" value="1"/>
</dbReference>
<protein>
    <submittedName>
        <fullName evidence="7">Molybdopterin binding oxidoreductase</fullName>
    </submittedName>
</protein>
<evidence type="ECO:0000256" key="1">
    <source>
        <dbReference type="ARBA" id="ARBA00001924"/>
    </source>
</evidence>
<dbReference type="GO" id="GO:0005739">
    <property type="term" value="C:mitochondrion"/>
    <property type="evidence" value="ECO:0007669"/>
    <property type="project" value="TreeGrafter"/>
</dbReference>
<dbReference type="InParanoid" id="A0A3N4MC12"/>
<feature type="domain" description="Oxidoreductase molybdopterin-binding" evidence="5">
    <location>
        <begin position="36"/>
        <end position="213"/>
    </location>
</feature>
<dbReference type="Pfam" id="PF00174">
    <property type="entry name" value="Oxidored_molyb"/>
    <property type="match status" value="1"/>
</dbReference>
<dbReference type="STRING" id="1051890.A0A3N4MC12"/>
<dbReference type="SUPFAM" id="SSF56524">
    <property type="entry name" value="Oxidoreductase molybdopterin-binding domain"/>
    <property type="match status" value="1"/>
</dbReference>
<dbReference type="GO" id="GO:0030151">
    <property type="term" value="F:molybdenum ion binding"/>
    <property type="evidence" value="ECO:0007669"/>
    <property type="project" value="InterPro"/>
</dbReference>
<dbReference type="GO" id="GO:0020037">
    <property type="term" value="F:heme binding"/>
    <property type="evidence" value="ECO:0007669"/>
    <property type="project" value="TreeGrafter"/>
</dbReference>
<keyword evidence="2" id="KW-0500">Molybdenum</keyword>
<comment type="cofactor">
    <cofactor evidence="1">
        <name>Mo-molybdopterin</name>
        <dbReference type="ChEBI" id="CHEBI:71302"/>
    </cofactor>
</comment>
<dbReference type="InterPro" id="IPR008335">
    <property type="entry name" value="Mopterin_OxRdtase_euk"/>
</dbReference>
<keyword evidence="3" id="KW-0479">Metal-binding</keyword>
<dbReference type="SUPFAM" id="SSF81296">
    <property type="entry name" value="E set domains"/>
    <property type="match status" value="1"/>
</dbReference>
<evidence type="ECO:0000259" key="6">
    <source>
        <dbReference type="Pfam" id="PF03404"/>
    </source>
</evidence>
<reference evidence="7 8" key="1">
    <citation type="journal article" date="2018" name="Nat. Ecol. Evol.">
        <title>Pezizomycetes genomes reveal the molecular basis of ectomycorrhizal truffle lifestyle.</title>
        <authorList>
            <person name="Murat C."/>
            <person name="Payen T."/>
            <person name="Noel B."/>
            <person name="Kuo A."/>
            <person name="Morin E."/>
            <person name="Chen J."/>
            <person name="Kohler A."/>
            <person name="Krizsan K."/>
            <person name="Balestrini R."/>
            <person name="Da Silva C."/>
            <person name="Montanini B."/>
            <person name="Hainaut M."/>
            <person name="Levati E."/>
            <person name="Barry K.W."/>
            <person name="Belfiori B."/>
            <person name="Cichocki N."/>
            <person name="Clum A."/>
            <person name="Dockter R.B."/>
            <person name="Fauchery L."/>
            <person name="Guy J."/>
            <person name="Iotti M."/>
            <person name="Le Tacon F."/>
            <person name="Lindquist E.A."/>
            <person name="Lipzen A."/>
            <person name="Malagnac F."/>
            <person name="Mello A."/>
            <person name="Molinier V."/>
            <person name="Miyauchi S."/>
            <person name="Poulain J."/>
            <person name="Riccioni C."/>
            <person name="Rubini A."/>
            <person name="Sitrit Y."/>
            <person name="Splivallo R."/>
            <person name="Traeger S."/>
            <person name="Wang M."/>
            <person name="Zifcakova L."/>
            <person name="Wipf D."/>
            <person name="Zambonelli A."/>
            <person name="Paolocci F."/>
            <person name="Nowrousian M."/>
            <person name="Ottonello S."/>
            <person name="Baldrian P."/>
            <person name="Spatafora J.W."/>
            <person name="Henrissat B."/>
            <person name="Nagy L.G."/>
            <person name="Aury J.M."/>
            <person name="Wincker P."/>
            <person name="Grigoriev I.V."/>
            <person name="Bonfante P."/>
            <person name="Martin F.M."/>
        </authorList>
    </citation>
    <scope>NUCLEOTIDE SEQUENCE [LARGE SCALE GENOMIC DNA]</scope>
    <source>
        <strain evidence="7 8">ATCC MYA-4762</strain>
    </source>
</reference>
<keyword evidence="8" id="KW-1185">Reference proteome</keyword>
<dbReference type="GO" id="GO:0043546">
    <property type="term" value="F:molybdopterin cofactor binding"/>
    <property type="evidence" value="ECO:0007669"/>
    <property type="project" value="TreeGrafter"/>
</dbReference>
<evidence type="ECO:0000313" key="7">
    <source>
        <dbReference type="EMBL" id="RPB26985.1"/>
    </source>
</evidence>
<name>A0A3N4MC12_9PEZI</name>
<keyword evidence="4" id="KW-0560">Oxidoreductase</keyword>
<dbReference type="GO" id="GO:0006790">
    <property type="term" value="P:sulfur compound metabolic process"/>
    <property type="evidence" value="ECO:0007669"/>
    <property type="project" value="TreeGrafter"/>
</dbReference>
<feature type="domain" description="Moybdenum cofactor oxidoreductase dimerisation" evidence="6">
    <location>
        <begin position="240"/>
        <end position="365"/>
    </location>
</feature>
<evidence type="ECO:0000259" key="5">
    <source>
        <dbReference type="Pfam" id="PF00174"/>
    </source>
</evidence>
<dbReference type="PANTHER" id="PTHR19372:SF7">
    <property type="entry name" value="SULFITE OXIDASE, MITOCHONDRIAL"/>
    <property type="match status" value="1"/>
</dbReference>
<dbReference type="InterPro" id="IPR036374">
    <property type="entry name" value="OxRdtase_Mopterin-bd_sf"/>
</dbReference>
<gene>
    <name evidence="7" type="ORF">L211DRAFT_600037</name>
</gene>
<dbReference type="InterPro" id="IPR014756">
    <property type="entry name" value="Ig_E-set"/>
</dbReference>